<keyword evidence="3" id="KW-1185">Reference proteome</keyword>
<dbReference type="Proteomes" id="UP000749040">
    <property type="component" value="Unassembled WGS sequence"/>
</dbReference>
<dbReference type="NCBIfam" id="TIGR03620">
    <property type="entry name" value="F420_MSMEG_4141"/>
    <property type="match status" value="1"/>
</dbReference>
<evidence type="ECO:0000259" key="1">
    <source>
        <dbReference type="Pfam" id="PF00296"/>
    </source>
</evidence>
<sequence length="287" mass="30841">MTDDLKAAVGRYGIWNRQLRSEEPELREQIPEAAAELQELGFTTVWLGSGPGVEHAKPLLEATTRLAVATGILTIWQYPAAEVAERAAALEHAHPGRFLLGLGVGHPQFIEEYRSPYAAMVGYLDALDAAGQPAGRRVLAALGPRMLGLARDRAAGAHPYLVTTGHTARAREALGPDALLAPELGVVLESAPARARTMARAALAPYLKLSNYLANFRTFGFGDDDFADGGSDGLVDAVYAWGSDERIRERIDAYLAAGADHVAVQVITATPSVLPREEWRRLAALLD</sequence>
<comment type="caution">
    <text evidence="2">The sequence shown here is derived from an EMBL/GenBank/DDBJ whole genome shotgun (WGS) entry which is preliminary data.</text>
</comment>
<dbReference type="SUPFAM" id="SSF51679">
    <property type="entry name" value="Bacterial luciferase-like"/>
    <property type="match status" value="1"/>
</dbReference>
<gene>
    <name evidence="2" type="ORF">ITX44_15195</name>
</gene>
<evidence type="ECO:0000313" key="3">
    <source>
        <dbReference type="Proteomes" id="UP000749040"/>
    </source>
</evidence>
<dbReference type="Gene3D" id="3.20.20.30">
    <property type="entry name" value="Luciferase-like domain"/>
    <property type="match status" value="2"/>
</dbReference>
<dbReference type="Pfam" id="PF00296">
    <property type="entry name" value="Bac_luciferase"/>
    <property type="match status" value="1"/>
</dbReference>
<dbReference type="RefSeq" id="WP_205357741.1">
    <property type="nucleotide sequence ID" value="NZ_JADKYB010000007.1"/>
</dbReference>
<proteinExistence type="predicted"/>
<dbReference type="PANTHER" id="PTHR30137">
    <property type="entry name" value="LUCIFERASE-LIKE MONOOXYGENASE"/>
    <property type="match status" value="1"/>
</dbReference>
<feature type="domain" description="Luciferase-like" evidence="1">
    <location>
        <begin position="28"/>
        <end position="261"/>
    </location>
</feature>
<dbReference type="InterPro" id="IPR036661">
    <property type="entry name" value="Luciferase-like_sf"/>
</dbReference>
<accession>A0ABS2TRB3</accession>
<dbReference type="InterPro" id="IPR050766">
    <property type="entry name" value="Bact_Lucif_Oxidored"/>
</dbReference>
<organism evidence="2 3">
    <name type="scientific">Actinacidiphila acididurans</name>
    <dbReference type="NCBI Taxonomy" id="2784346"/>
    <lineage>
        <taxon>Bacteria</taxon>
        <taxon>Bacillati</taxon>
        <taxon>Actinomycetota</taxon>
        <taxon>Actinomycetes</taxon>
        <taxon>Kitasatosporales</taxon>
        <taxon>Streptomycetaceae</taxon>
        <taxon>Actinacidiphila</taxon>
    </lineage>
</organism>
<dbReference type="PANTHER" id="PTHR30137:SF18">
    <property type="entry name" value="CONSERVED PROTEIN"/>
    <property type="match status" value="1"/>
</dbReference>
<dbReference type="InterPro" id="IPR019922">
    <property type="entry name" value="Lucif-like_OxRdatse_MSMEG_4141"/>
</dbReference>
<dbReference type="EMBL" id="JADKYB010000007">
    <property type="protein sequence ID" value="MBM9505877.1"/>
    <property type="molecule type" value="Genomic_DNA"/>
</dbReference>
<name>A0ABS2TRB3_9ACTN</name>
<dbReference type="InterPro" id="IPR011251">
    <property type="entry name" value="Luciferase-like_dom"/>
</dbReference>
<evidence type="ECO:0000313" key="2">
    <source>
        <dbReference type="EMBL" id="MBM9505877.1"/>
    </source>
</evidence>
<reference evidence="2 3" key="1">
    <citation type="submission" date="2021-01" db="EMBL/GenBank/DDBJ databases">
        <title>Streptomyces acididurans sp. nov., isolated from a peat swamp forest soil.</title>
        <authorList>
            <person name="Chantavorakit T."/>
            <person name="Duangmal K."/>
        </authorList>
    </citation>
    <scope>NUCLEOTIDE SEQUENCE [LARGE SCALE GENOMIC DNA]</scope>
    <source>
        <strain evidence="2 3">KK5PA1</strain>
    </source>
</reference>
<protein>
    <submittedName>
        <fullName evidence="2">LLM class F420-dependent oxidoreductase</fullName>
    </submittedName>
</protein>